<dbReference type="SUPFAM" id="SSF51735">
    <property type="entry name" value="NAD(P)-binding Rossmann-fold domains"/>
    <property type="match status" value="2"/>
</dbReference>
<dbReference type="GO" id="GO:0034220">
    <property type="term" value="P:monoatomic ion transmembrane transport"/>
    <property type="evidence" value="ECO:0007669"/>
    <property type="project" value="UniProtKB-KW"/>
</dbReference>
<protein>
    <submittedName>
        <fullName evidence="6">Potassium channel family protein</fullName>
    </submittedName>
</protein>
<keyword evidence="7" id="KW-1185">Reference proteome</keyword>
<gene>
    <name evidence="6" type="ORF">ACFFHU_22395</name>
</gene>
<keyword evidence="6" id="KW-0813">Transport</keyword>
<feature type="region of interest" description="Disordered" evidence="2">
    <location>
        <begin position="1"/>
        <end position="48"/>
    </location>
</feature>
<dbReference type="Gene3D" id="3.30.70.1450">
    <property type="entry name" value="Regulator of K+ conductance, C-terminal domain"/>
    <property type="match status" value="1"/>
</dbReference>
<dbReference type="InterPro" id="IPR003148">
    <property type="entry name" value="RCK_N"/>
</dbReference>
<dbReference type="RefSeq" id="WP_377341930.1">
    <property type="nucleotide sequence ID" value="NZ_JBHLUE010000019.1"/>
</dbReference>
<feature type="transmembrane region" description="Helical" evidence="3">
    <location>
        <begin position="74"/>
        <end position="93"/>
    </location>
</feature>
<dbReference type="InterPro" id="IPR013099">
    <property type="entry name" value="K_chnl_dom"/>
</dbReference>
<dbReference type="Pfam" id="PF02254">
    <property type="entry name" value="TrkA_N"/>
    <property type="match status" value="2"/>
</dbReference>
<dbReference type="Gene3D" id="1.10.287.70">
    <property type="match status" value="1"/>
</dbReference>
<dbReference type="Gene3D" id="3.40.50.720">
    <property type="entry name" value="NAD(P)-binding Rossmann-like Domain"/>
    <property type="match status" value="2"/>
</dbReference>
<comment type="subcellular location">
    <subcellularLocation>
        <location evidence="1">Cell membrane</location>
        <topology evidence="1">Multi-pass membrane protein</topology>
    </subcellularLocation>
</comment>
<dbReference type="SUPFAM" id="SSF116726">
    <property type="entry name" value="TrkA C-terminal domain-like"/>
    <property type="match status" value="1"/>
</dbReference>
<keyword evidence="6" id="KW-0407">Ion channel</keyword>
<evidence type="ECO:0000259" key="5">
    <source>
        <dbReference type="PROSITE" id="PS51202"/>
    </source>
</evidence>
<evidence type="ECO:0000256" key="2">
    <source>
        <dbReference type="SAM" id="MobiDB-lite"/>
    </source>
</evidence>
<dbReference type="InterPro" id="IPR006037">
    <property type="entry name" value="RCK_C"/>
</dbReference>
<dbReference type="InterPro" id="IPR036721">
    <property type="entry name" value="RCK_C_sf"/>
</dbReference>
<keyword evidence="3" id="KW-0812">Transmembrane</keyword>
<keyword evidence="3" id="KW-1133">Transmembrane helix</keyword>
<name>A0ABV6P1H5_9ACTN</name>
<evidence type="ECO:0000313" key="6">
    <source>
        <dbReference type="EMBL" id="MFC0566876.1"/>
    </source>
</evidence>
<dbReference type="SUPFAM" id="SSF81324">
    <property type="entry name" value="Voltage-gated potassium channels"/>
    <property type="match status" value="1"/>
</dbReference>
<proteinExistence type="predicted"/>
<feature type="domain" description="RCK N-terminal" evidence="4">
    <location>
        <begin position="348"/>
        <end position="457"/>
    </location>
</feature>
<evidence type="ECO:0000256" key="3">
    <source>
        <dbReference type="SAM" id="Phobius"/>
    </source>
</evidence>
<keyword evidence="6" id="KW-0406">Ion transport</keyword>
<evidence type="ECO:0000256" key="1">
    <source>
        <dbReference type="ARBA" id="ARBA00004651"/>
    </source>
</evidence>
<evidence type="ECO:0000259" key="4">
    <source>
        <dbReference type="PROSITE" id="PS51201"/>
    </source>
</evidence>
<comment type="caution">
    <text evidence="6">The sequence shown here is derived from an EMBL/GenBank/DDBJ whole genome shotgun (WGS) entry which is preliminary data.</text>
</comment>
<dbReference type="InterPro" id="IPR036291">
    <property type="entry name" value="NAD(P)-bd_dom_sf"/>
</dbReference>
<accession>A0ABV6P1H5</accession>
<organism evidence="6 7">
    <name type="scientific">Plantactinospora siamensis</name>
    <dbReference type="NCBI Taxonomy" id="555372"/>
    <lineage>
        <taxon>Bacteria</taxon>
        <taxon>Bacillati</taxon>
        <taxon>Actinomycetota</taxon>
        <taxon>Actinomycetes</taxon>
        <taxon>Micromonosporales</taxon>
        <taxon>Micromonosporaceae</taxon>
        <taxon>Plantactinospora</taxon>
    </lineage>
</organism>
<dbReference type="PROSITE" id="PS51202">
    <property type="entry name" value="RCK_C"/>
    <property type="match status" value="1"/>
</dbReference>
<evidence type="ECO:0000313" key="7">
    <source>
        <dbReference type="Proteomes" id="UP001589894"/>
    </source>
</evidence>
<dbReference type="EMBL" id="JBHLUE010000019">
    <property type="protein sequence ID" value="MFC0566876.1"/>
    <property type="molecule type" value="Genomic_DNA"/>
</dbReference>
<feature type="transmembrane region" description="Helical" evidence="3">
    <location>
        <begin position="105"/>
        <end position="124"/>
    </location>
</feature>
<reference evidence="6 7" key="1">
    <citation type="submission" date="2024-09" db="EMBL/GenBank/DDBJ databases">
        <authorList>
            <person name="Sun Q."/>
            <person name="Mori K."/>
        </authorList>
    </citation>
    <scope>NUCLEOTIDE SEQUENCE [LARGE SCALE GENOMIC DNA]</scope>
    <source>
        <strain evidence="6 7">TBRC 2205</strain>
    </source>
</reference>
<dbReference type="PANTHER" id="PTHR43833">
    <property type="entry name" value="POTASSIUM CHANNEL PROTEIN 2-RELATED-RELATED"/>
    <property type="match status" value="1"/>
</dbReference>
<feature type="transmembrane region" description="Helical" evidence="3">
    <location>
        <begin position="136"/>
        <end position="157"/>
    </location>
</feature>
<sequence>MNSRSPAGWRRRAAAETRPGPAAGETRPGLAAGETGRGRSAGGRRRGRARWDIPTDSTLYPSTTIFLILRRLRAPLVSLIVIFAISVLGLTLIPGRTETGQPWRMGLFDAFYFMSYTASTIGFGEIPHAFSTAQRLWVTVTIYLTVVGWAYAIGSLLNLLQDRGFRQALGVQQVTRTVARLREPFLLIAGYGRAGRTLGRALDDLGRRFVVVDMAAQHIDGLDLESYHADVPGLAGDVRDPWHLRVAGLQHPRCEGVLALTDDDEANLAVTMAAALLRPELPVVARTVSRAIGRRMLAFGSPTVVNPFDRFGDRLRLALRAPAAHQLRSWLEAGPGAELPPRGSPPDAGRWVVCGYGRFGRELTADLRAEGWEVTVIDTARHEEDSTLVGDASDPDVLARARLTEAVGFVAATDNDTTNLSALAAARDIAPDLFVVARQNSSANAALFSAMQIDALLVPSEVVAQEVYARLSTPLLWQFLSQLPDRGDPWAAALIERLAERCGHRLPALWKVAVDAGETPAVVHRLAGGQVRLGDLLRSPADRDHRLHAVVLMAQRGGEAMLTPDDDLTLAEGDQLLLVGRPEARRALQTTLTVDAVTEYVVSGRRVPDSWLWRRLTGHRAPPPS</sequence>
<dbReference type="Pfam" id="PF07885">
    <property type="entry name" value="Ion_trans_2"/>
    <property type="match status" value="1"/>
</dbReference>
<keyword evidence="3" id="KW-0472">Membrane</keyword>
<dbReference type="PROSITE" id="PS51201">
    <property type="entry name" value="RCK_N"/>
    <property type="match status" value="1"/>
</dbReference>
<feature type="domain" description="RCK C-terminal" evidence="5">
    <location>
        <begin position="514"/>
        <end position="594"/>
    </location>
</feature>
<dbReference type="InterPro" id="IPR050721">
    <property type="entry name" value="Trk_Ktr_HKT_K-transport"/>
</dbReference>
<dbReference type="PANTHER" id="PTHR43833:SF9">
    <property type="entry name" value="POTASSIUM CHANNEL PROTEIN YUGO-RELATED"/>
    <property type="match status" value="1"/>
</dbReference>
<dbReference type="Proteomes" id="UP001589894">
    <property type="component" value="Unassembled WGS sequence"/>
</dbReference>